<dbReference type="EC" id="3.1.1.-" evidence="3"/>
<evidence type="ECO:0000256" key="2">
    <source>
        <dbReference type="ARBA" id="ARBA00022526"/>
    </source>
</evidence>
<dbReference type="InterPro" id="IPR050282">
    <property type="entry name" value="Cycloisomerase_2"/>
</dbReference>
<keyword evidence="4" id="KW-1185">Reference proteome</keyword>
<reference evidence="3 4" key="1">
    <citation type="submission" date="2024-03" db="EMBL/GenBank/DDBJ databases">
        <title>Novel species of the genus Variovorax.</title>
        <authorList>
            <person name="Liu Q."/>
            <person name="Xin Y.-H."/>
        </authorList>
    </citation>
    <scope>NUCLEOTIDE SEQUENCE [LARGE SCALE GENOMIC DNA]</scope>
    <source>
        <strain evidence="3 4">KACC 18899</strain>
    </source>
</reference>
<protein>
    <submittedName>
        <fullName evidence="3">Lactonase family protein</fullName>
        <ecNumber evidence="3">3.1.1.-</ecNumber>
    </submittedName>
</protein>
<dbReference type="InterPro" id="IPR011048">
    <property type="entry name" value="Haem_d1_sf"/>
</dbReference>
<dbReference type="Gene3D" id="2.130.10.10">
    <property type="entry name" value="YVTN repeat-like/Quinoprotein amine dehydrogenase"/>
    <property type="match status" value="1"/>
</dbReference>
<sequence>METIPNFDHPDVAYRAFVGCRTTALRNARGRGIEVFDVSSAGRWTHRWTVPAGDNPSYLLLDEQRRALHCVHGDGGEISSFKVDVDGRLHGLGMQSTRGTNPVHLATSACKDWVVVANYASGSVVSLPIQEDGSLGPVAHLLELPAKAGPHRTQQRGAHPHQVVLDPSGQWFLVPDKGADGIHTVAINEATGELRLVSTLEVAPGSGPRHLVFRTDGVIAWVVLELSSQVLRTRFDASTGRLEPIARTTTVPDCFTGENTGAGIGLSRDERHLLVSNRGHGSVVRYDVSPTGGALSSPTWTRVQGTVPRFISPLPDSDALCVANEDADSIVSVAGPSLVERLATTGSPVCFAFTHPSKGNP</sequence>
<dbReference type="PANTHER" id="PTHR30344">
    <property type="entry name" value="6-PHOSPHOGLUCONOLACTONASE-RELATED"/>
    <property type="match status" value="1"/>
</dbReference>
<evidence type="ECO:0000256" key="1">
    <source>
        <dbReference type="ARBA" id="ARBA00005564"/>
    </source>
</evidence>
<accession>A0ABU8VS39</accession>
<organism evidence="3 4">
    <name type="scientific">Variovorax ureilyticus</name>
    <dbReference type="NCBI Taxonomy" id="1836198"/>
    <lineage>
        <taxon>Bacteria</taxon>
        <taxon>Pseudomonadati</taxon>
        <taxon>Pseudomonadota</taxon>
        <taxon>Betaproteobacteria</taxon>
        <taxon>Burkholderiales</taxon>
        <taxon>Comamonadaceae</taxon>
        <taxon>Variovorax</taxon>
    </lineage>
</organism>
<keyword evidence="3" id="KW-0378">Hydrolase</keyword>
<dbReference type="Pfam" id="PF10282">
    <property type="entry name" value="Lactonase"/>
    <property type="match status" value="1"/>
</dbReference>
<name>A0ABU8VS39_9BURK</name>
<comment type="similarity">
    <text evidence="1">Belongs to the cycloisomerase 2 family.</text>
</comment>
<dbReference type="PANTHER" id="PTHR30344:SF1">
    <property type="entry name" value="6-PHOSPHOGLUCONOLACTONASE"/>
    <property type="match status" value="1"/>
</dbReference>
<dbReference type="SUPFAM" id="SSF51004">
    <property type="entry name" value="C-terminal (heme d1) domain of cytochrome cd1-nitrite reductase"/>
    <property type="match status" value="1"/>
</dbReference>
<evidence type="ECO:0000313" key="4">
    <source>
        <dbReference type="Proteomes" id="UP001365846"/>
    </source>
</evidence>
<comment type="caution">
    <text evidence="3">The sequence shown here is derived from an EMBL/GenBank/DDBJ whole genome shotgun (WGS) entry which is preliminary data.</text>
</comment>
<keyword evidence="2" id="KW-0119">Carbohydrate metabolism</keyword>
<dbReference type="Proteomes" id="UP001365846">
    <property type="component" value="Unassembled WGS sequence"/>
</dbReference>
<keyword evidence="2" id="KW-0313">Glucose metabolism</keyword>
<dbReference type="InterPro" id="IPR015943">
    <property type="entry name" value="WD40/YVTN_repeat-like_dom_sf"/>
</dbReference>
<dbReference type="GO" id="GO:0016787">
    <property type="term" value="F:hydrolase activity"/>
    <property type="evidence" value="ECO:0007669"/>
    <property type="project" value="UniProtKB-KW"/>
</dbReference>
<evidence type="ECO:0000313" key="3">
    <source>
        <dbReference type="EMBL" id="MEJ8815972.1"/>
    </source>
</evidence>
<dbReference type="InterPro" id="IPR019405">
    <property type="entry name" value="Lactonase_7-beta_prop"/>
</dbReference>
<gene>
    <name evidence="3" type="ORF">WKW77_33265</name>
</gene>
<dbReference type="RefSeq" id="WP_340361166.1">
    <property type="nucleotide sequence ID" value="NZ_JBBKZU010000027.1"/>
</dbReference>
<dbReference type="EMBL" id="JBBKZU010000027">
    <property type="protein sequence ID" value="MEJ8815972.1"/>
    <property type="molecule type" value="Genomic_DNA"/>
</dbReference>
<proteinExistence type="inferred from homology"/>